<dbReference type="EMBL" id="CP159925">
    <property type="protein sequence ID" value="XCO75649.1"/>
    <property type="molecule type" value="Genomic_DNA"/>
</dbReference>
<feature type="chain" id="PRO_5043594140" evidence="1">
    <location>
        <begin position="21"/>
        <end position="267"/>
    </location>
</feature>
<proteinExistence type="predicted"/>
<evidence type="ECO:0000256" key="1">
    <source>
        <dbReference type="SAM" id="SignalP"/>
    </source>
</evidence>
<feature type="signal peptide" evidence="1">
    <location>
        <begin position="1"/>
        <end position="20"/>
    </location>
</feature>
<name>A0AAU8MVD6_9GAMM</name>
<accession>A0AAU8MVD6</accession>
<dbReference type="AlphaFoldDB" id="A0AAU8MVD6"/>
<organism evidence="2">
    <name type="scientific">Lysobacter firmicutimachus</name>
    <dbReference type="NCBI Taxonomy" id="1792846"/>
    <lineage>
        <taxon>Bacteria</taxon>
        <taxon>Pseudomonadati</taxon>
        <taxon>Pseudomonadota</taxon>
        <taxon>Gammaproteobacteria</taxon>
        <taxon>Lysobacterales</taxon>
        <taxon>Lysobacteraceae</taxon>
        <taxon>Lysobacter</taxon>
    </lineage>
</organism>
<sequence length="267" mass="28689">MKGKLLTLFALLLPSTSALAGQCEDNFTKTGNPLKGTEYSTTLTVPGLGVPSAIAQMHNIALEDGMNIIDENAESGAMLLEVSPNVAHRGLQVYFTAAPGGLTKMLLKTRRGSLANADSIKTSMCKMLYQLKPGKAPTTKSVGAKPITISAIKLGDQVGQTVKDNAGLIDARFKGKTYRISGYFAGSEPSSRGMEVFYDMTPSLLPGYVQSESTKLFYTRIMCVMAKDQRGHALSLREGDKIDLTGTFAEYQSNTRTAVISDCRPSK</sequence>
<evidence type="ECO:0000313" key="2">
    <source>
        <dbReference type="EMBL" id="XCO75649.1"/>
    </source>
</evidence>
<gene>
    <name evidence="2" type="ORF">ABU614_02320</name>
</gene>
<protein>
    <submittedName>
        <fullName evidence="2">Uncharacterized protein</fullName>
    </submittedName>
</protein>
<reference evidence="2" key="1">
    <citation type="submission" date="2024-06" db="EMBL/GenBank/DDBJ databases">
        <authorList>
            <person name="Li S."/>
        </authorList>
    </citation>
    <scope>NUCLEOTIDE SEQUENCE</scope>
    <source>
        <strain evidence="2">SR10</strain>
    </source>
</reference>
<keyword evidence="1" id="KW-0732">Signal</keyword>
<dbReference type="RefSeq" id="WP_363798780.1">
    <property type="nucleotide sequence ID" value="NZ_CP159925.1"/>
</dbReference>